<protein>
    <recommendedName>
        <fullName evidence="3">Oligosaccharide repeat unit polymerase</fullName>
    </recommendedName>
</protein>
<sequence>MQEPIAVARPNTESEVIPSVKIACVGSIINIVVAFLIDNYITDFPYLDWVPLGLIVVTIVTCGLNAMFVVWNSTSYLWSPLPWFLMACSAYFGVGPTMYYFANPETVAYMDAFFPVDMAILQKACVVNSAGILVVCLTWYTALNLWPASLTIRPRPMDSRSLKWLALCFLFIGLPVKYLFILPRAFGLTDYVLSGSIQACGYFTYFATFILVYLIASGRAGRPMTIFSCVFVAVEILTQLLLFSKLALFQALIMIFFGVYSARPTVRVLAASSGLMVVIYILVTPFALWCRAEAHLVGEVPGLAGRLEIVGEYLTHGFGEFEPNSTNVQWSWMRLTIAPMQAFAIDAFDRGNPGESLWVAAYTLIPRFLWANKPMIGLSNEFNLIATGYATNNTSPGMWGDLYWNGGWMALILGCLYIGLLHAGITKVAVPSMKVSDFRALPLAFFGLLIGIRVEDFFVLACVAPVPICLAYYIVVSKFL</sequence>
<accession>A0AAU7CLS6</accession>
<feature type="transmembrane region" description="Helical" evidence="1">
    <location>
        <begin position="83"/>
        <end position="101"/>
    </location>
</feature>
<keyword evidence="1" id="KW-1133">Transmembrane helix</keyword>
<evidence type="ECO:0000256" key="1">
    <source>
        <dbReference type="SAM" id="Phobius"/>
    </source>
</evidence>
<keyword evidence="1" id="KW-0472">Membrane</keyword>
<feature type="transmembrane region" description="Helical" evidence="1">
    <location>
        <begin position="20"/>
        <end position="37"/>
    </location>
</feature>
<proteinExistence type="predicted"/>
<dbReference type="RefSeq" id="WP_406699008.1">
    <property type="nucleotide sequence ID" value="NZ_CP155447.1"/>
</dbReference>
<dbReference type="EMBL" id="CP155447">
    <property type="protein sequence ID" value="XBH06156.1"/>
    <property type="molecule type" value="Genomic_DNA"/>
</dbReference>
<feature type="transmembrane region" description="Helical" evidence="1">
    <location>
        <begin position="269"/>
        <end position="289"/>
    </location>
</feature>
<feature type="transmembrane region" description="Helical" evidence="1">
    <location>
        <begin position="435"/>
        <end position="452"/>
    </location>
</feature>
<gene>
    <name evidence="2" type="ORF">V5E97_09005</name>
</gene>
<feature type="transmembrane region" description="Helical" evidence="1">
    <location>
        <begin position="246"/>
        <end position="262"/>
    </location>
</feature>
<feature type="transmembrane region" description="Helical" evidence="1">
    <location>
        <begin position="49"/>
        <end position="71"/>
    </location>
</feature>
<evidence type="ECO:0000313" key="2">
    <source>
        <dbReference type="EMBL" id="XBH06156.1"/>
    </source>
</evidence>
<feature type="transmembrane region" description="Helical" evidence="1">
    <location>
        <begin position="164"/>
        <end position="186"/>
    </location>
</feature>
<keyword evidence="1" id="KW-0812">Transmembrane</keyword>
<feature type="transmembrane region" description="Helical" evidence="1">
    <location>
        <begin position="121"/>
        <end position="143"/>
    </location>
</feature>
<feature type="transmembrane region" description="Helical" evidence="1">
    <location>
        <begin position="192"/>
        <end position="216"/>
    </location>
</feature>
<organism evidence="2">
    <name type="scientific">Singulisphaera sp. Ch08</name>
    <dbReference type="NCBI Taxonomy" id="3120278"/>
    <lineage>
        <taxon>Bacteria</taxon>
        <taxon>Pseudomonadati</taxon>
        <taxon>Planctomycetota</taxon>
        <taxon>Planctomycetia</taxon>
        <taxon>Isosphaerales</taxon>
        <taxon>Isosphaeraceae</taxon>
        <taxon>Singulisphaera</taxon>
    </lineage>
</organism>
<feature type="transmembrane region" description="Helical" evidence="1">
    <location>
        <begin position="458"/>
        <end position="476"/>
    </location>
</feature>
<name>A0AAU7CLS6_9BACT</name>
<dbReference type="AlphaFoldDB" id="A0AAU7CLS6"/>
<feature type="transmembrane region" description="Helical" evidence="1">
    <location>
        <begin position="402"/>
        <end position="423"/>
    </location>
</feature>
<reference evidence="2" key="1">
    <citation type="submission" date="2024-05" db="EMBL/GenBank/DDBJ databases">
        <title>Planctomycetes of the genus Singulisphaera possess chitinolytic capabilities.</title>
        <authorList>
            <person name="Ivanova A."/>
        </authorList>
    </citation>
    <scope>NUCLEOTIDE SEQUENCE</scope>
    <source>
        <strain evidence="2">Ch08T</strain>
    </source>
</reference>
<evidence type="ECO:0008006" key="3">
    <source>
        <dbReference type="Google" id="ProtNLM"/>
    </source>
</evidence>